<sequence length="441" mass="48765">MRDLLIAFFLLGSLPVILARPYVGFIMWFVVSFMNPHQLAYGFVTRLPVALMVAGCTILGFIAFREQKRMPIDATIGLVIALAVWITVTSAFSLRPDLAWADWDKVIKTFGMTLLMIPLITNRQRLQAVIWAIVISIDFYGVRGGLFTIISGGGGRVLGPADTTLGDNNQLAAALIMTLPLIRYLQTQTEHRWVRLGLLAALGLTTVSVFGSYSRGALIGLGVMFLWMLRSSRHKATILLAAVFGIGALALVMPESWYARMHTIGSYDQDQSTEGRFDAWRFAFRLALDRPLVGGGFHIYADSQRFLSLVPDAPIARAFHSIYFEALGEHGFVGLGIFLAVIGAGLITTARLRRRTRREPQQAWAYELGSMVQVSIVGYLVAGAFLELTFFDLFYAIVVLPTLAGIVLDREQEDEEAPPIRSRPAELLRAARQAVAKPIRS</sequence>
<evidence type="ECO:0000313" key="8">
    <source>
        <dbReference type="EMBL" id="GGF10837.1"/>
    </source>
</evidence>
<feature type="domain" description="DUF5935" evidence="7">
    <location>
        <begin position="1"/>
        <end position="187"/>
    </location>
</feature>
<evidence type="ECO:0000256" key="2">
    <source>
        <dbReference type="ARBA" id="ARBA00022692"/>
    </source>
</evidence>
<comment type="caution">
    <text evidence="8">The sequence shown here is derived from an EMBL/GenBank/DDBJ whole genome shotgun (WGS) entry which is preliminary data.</text>
</comment>
<keyword evidence="9" id="KW-1185">Reference proteome</keyword>
<dbReference type="PANTHER" id="PTHR37422">
    <property type="entry name" value="TEICHURONIC ACID BIOSYNTHESIS PROTEIN TUAE"/>
    <property type="match status" value="1"/>
</dbReference>
<comment type="subcellular location">
    <subcellularLocation>
        <location evidence="1">Membrane</location>
        <topology evidence="1">Multi-pass membrane protein</topology>
    </subcellularLocation>
</comment>
<feature type="transmembrane region" description="Helical" evidence="5">
    <location>
        <begin position="106"/>
        <end position="122"/>
    </location>
</feature>
<accession>A0A8J2YSX8</accession>
<evidence type="ECO:0000256" key="3">
    <source>
        <dbReference type="ARBA" id="ARBA00022989"/>
    </source>
</evidence>
<feature type="transmembrane region" description="Helical" evidence="5">
    <location>
        <begin position="76"/>
        <end position="94"/>
    </location>
</feature>
<dbReference type="InterPro" id="IPR051533">
    <property type="entry name" value="WaaL-like"/>
</dbReference>
<dbReference type="Pfam" id="PF19358">
    <property type="entry name" value="DUF5935"/>
    <property type="match status" value="1"/>
</dbReference>
<feature type="transmembrane region" description="Helical" evidence="5">
    <location>
        <begin position="129"/>
        <end position="150"/>
    </location>
</feature>
<dbReference type="Proteomes" id="UP000646365">
    <property type="component" value="Unassembled WGS sequence"/>
</dbReference>
<gene>
    <name evidence="8" type="ORF">GCM10011611_15520</name>
</gene>
<keyword evidence="2 5" id="KW-0812">Transmembrane</keyword>
<feature type="transmembrane region" description="Helical" evidence="5">
    <location>
        <begin position="332"/>
        <end position="352"/>
    </location>
</feature>
<evidence type="ECO:0000256" key="4">
    <source>
        <dbReference type="ARBA" id="ARBA00023136"/>
    </source>
</evidence>
<keyword evidence="3 5" id="KW-1133">Transmembrane helix</keyword>
<dbReference type="AlphaFoldDB" id="A0A8J2YSX8"/>
<organism evidence="8 9">
    <name type="scientific">Aliidongia dinghuensis</name>
    <dbReference type="NCBI Taxonomy" id="1867774"/>
    <lineage>
        <taxon>Bacteria</taxon>
        <taxon>Pseudomonadati</taxon>
        <taxon>Pseudomonadota</taxon>
        <taxon>Alphaproteobacteria</taxon>
        <taxon>Rhodospirillales</taxon>
        <taxon>Dongiaceae</taxon>
        <taxon>Aliidongia</taxon>
    </lineage>
</organism>
<feature type="domain" description="O-antigen ligase-related" evidence="6">
    <location>
        <begin position="201"/>
        <end position="339"/>
    </location>
</feature>
<dbReference type="Pfam" id="PF04932">
    <property type="entry name" value="Wzy_C"/>
    <property type="match status" value="1"/>
</dbReference>
<dbReference type="NCBIfam" id="TIGR03097">
    <property type="entry name" value="PEP_O_lig_1"/>
    <property type="match status" value="1"/>
</dbReference>
<evidence type="ECO:0000259" key="6">
    <source>
        <dbReference type="Pfam" id="PF04932"/>
    </source>
</evidence>
<keyword evidence="4 5" id="KW-0472">Membrane</keyword>
<dbReference type="GO" id="GO:0016020">
    <property type="term" value="C:membrane"/>
    <property type="evidence" value="ECO:0007669"/>
    <property type="project" value="UniProtKB-SubCell"/>
</dbReference>
<feature type="transmembrane region" description="Helical" evidence="5">
    <location>
        <begin position="43"/>
        <end position="64"/>
    </location>
</feature>
<reference evidence="8" key="1">
    <citation type="journal article" date="2014" name="Int. J. Syst. Evol. Microbiol.">
        <title>Complete genome sequence of Corynebacterium casei LMG S-19264T (=DSM 44701T), isolated from a smear-ripened cheese.</title>
        <authorList>
            <consortium name="US DOE Joint Genome Institute (JGI-PGF)"/>
            <person name="Walter F."/>
            <person name="Albersmeier A."/>
            <person name="Kalinowski J."/>
            <person name="Ruckert C."/>
        </authorList>
    </citation>
    <scope>NUCLEOTIDE SEQUENCE</scope>
    <source>
        <strain evidence="8">CGMCC 1.15725</strain>
    </source>
</reference>
<feature type="transmembrane region" description="Helical" evidence="5">
    <location>
        <begin position="236"/>
        <end position="253"/>
    </location>
</feature>
<reference evidence="8" key="2">
    <citation type="submission" date="2020-09" db="EMBL/GenBank/DDBJ databases">
        <authorList>
            <person name="Sun Q."/>
            <person name="Zhou Y."/>
        </authorList>
    </citation>
    <scope>NUCLEOTIDE SEQUENCE</scope>
    <source>
        <strain evidence="8">CGMCC 1.15725</strain>
    </source>
</reference>
<name>A0A8J2YSX8_9PROT</name>
<dbReference type="PANTHER" id="PTHR37422:SF13">
    <property type="entry name" value="LIPOPOLYSACCHARIDE BIOSYNTHESIS PROTEIN PA4999-RELATED"/>
    <property type="match status" value="1"/>
</dbReference>
<evidence type="ECO:0000313" key="9">
    <source>
        <dbReference type="Proteomes" id="UP000646365"/>
    </source>
</evidence>
<feature type="transmembrane region" description="Helical" evidence="5">
    <location>
        <begin position="196"/>
        <end position="229"/>
    </location>
</feature>
<protein>
    <submittedName>
        <fullName evidence="8">O-antigen polymerase</fullName>
    </submittedName>
</protein>
<dbReference type="InterPro" id="IPR017528">
    <property type="entry name" value="CHP03097O-antigen_lig-rel"/>
</dbReference>
<evidence type="ECO:0000259" key="7">
    <source>
        <dbReference type="Pfam" id="PF19358"/>
    </source>
</evidence>
<evidence type="ECO:0000256" key="1">
    <source>
        <dbReference type="ARBA" id="ARBA00004141"/>
    </source>
</evidence>
<dbReference type="RefSeq" id="WP_189044251.1">
    <property type="nucleotide sequence ID" value="NZ_BMJQ01000003.1"/>
</dbReference>
<dbReference type="EMBL" id="BMJQ01000003">
    <property type="protein sequence ID" value="GGF10837.1"/>
    <property type="molecule type" value="Genomic_DNA"/>
</dbReference>
<proteinExistence type="predicted"/>
<evidence type="ECO:0000256" key="5">
    <source>
        <dbReference type="SAM" id="Phobius"/>
    </source>
</evidence>
<dbReference type="InterPro" id="IPR045979">
    <property type="entry name" value="DUF5935"/>
</dbReference>
<dbReference type="InterPro" id="IPR007016">
    <property type="entry name" value="O-antigen_ligase-rel_domated"/>
</dbReference>